<dbReference type="EMBL" id="CM037617">
    <property type="protein sequence ID" value="KAH8005869.1"/>
    <property type="molecule type" value="Genomic_DNA"/>
</dbReference>
<reference evidence="1" key="1">
    <citation type="submission" date="2021-08" db="EMBL/GenBank/DDBJ databases">
        <title>The first chromosome-level gecko genome reveals the dynamic sex chromosomes of Neotropical dwarf geckos (Sphaerodactylidae: Sphaerodactylus).</title>
        <authorList>
            <person name="Pinto B.J."/>
            <person name="Keating S.E."/>
            <person name="Gamble T."/>
        </authorList>
    </citation>
    <scope>NUCLEOTIDE SEQUENCE</scope>
    <source>
        <strain evidence="1">TG3544</strain>
    </source>
</reference>
<proteinExistence type="predicted"/>
<evidence type="ECO:0000313" key="1">
    <source>
        <dbReference type="EMBL" id="KAH8005869.1"/>
    </source>
</evidence>
<gene>
    <name evidence="1" type="ORF">K3G42_031388</name>
</gene>
<accession>A0ACB8FKP4</accession>
<protein>
    <submittedName>
        <fullName evidence="1">Uncharacterized protein</fullName>
    </submittedName>
</protein>
<evidence type="ECO:0000313" key="2">
    <source>
        <dbReference type="Proteomes" id="UP000827872"/>
    </source>
</evidence>
<keyword evidence="2" id="KW-1185">Reference proteome</keyword>
<name>A0ACB8FKP4_9SAUR</name>
<dbReference type="Proteomes" id="UP000827872">
    <property type="component" value="Linkage Group LG04"/>
</dbReference>
<sequence>MIEVGYVPGGFHNPFSPRLPGLRHSKDPLPPSCEAAAAGETGAAPDGVTFKCLMPHENVSPDHVQEILGDQPEVKEKMFTILKQYAAERKVDYLAYALAMVLTKESQHLLLDNIS</sequence>
<comment type="caution">
    <text evidence="1">The sequence shown here is derived from an EMBL/GenBank/DDBJ whole genome shotgun (WGS) entry which is preliminary data.</text>
</comment>
<organism evidence="1 2">
    <name type="scientific">Sphaerodactylus townsendi</name>
    <dbReference type="NCBI Taxonomy" id="933632"/>
    <lineage>
        <taxon>Eukaryota</taxon>
        <taxon>Metazoa</taxon>
        <taxon>Chordata</taxon>
        <taxon>Craniata</taxon>
        <taxon>Vertebrata</taxon>
        <taxon>Euteleostomi</taxon>
        <taxon>Lepidosauria</taxon>
        <taxon>Squamata</taxon>
        <taxon>Bifurcata</taxon>
        <taxon>Gekkota</taxon>
        <taxon>Sphaerodactylidae</taxon>
        <taxon>Sphaerodactylus</taxon>
    </lineage>
</organism>